<dbReference type="AlphaFoldDB" id="A0A0E0KM61"/>
<dbReference type="Proteomes" id="UP000026962">
    <property type="component" value="Chromosome 4"/>
</dbReference>
<dbReference type="EnsemblPlants" id="OPUNC04G00640.1">
    <property type="protein sequence ID" value="OPUNC04G00640.1"/>
    <property type="gene ID" value="OPUNC04G00640"/>
</dbReference>
<dbReference type="HOGENOM" id="CLU_2041834_0_0_1"/>
<name>A0A0E0KM61_ORYPU</name>
<reference evidence="1" key="2">
    <citation type="submission" date="2018-05" db="EMBL/GenBank/DDBJ databases">
        <title>OpunRS2 (Oryza punctata Reference Sequence Version 2).</title>
        <authorList>
            <person name="Zhang J."/>
            <person name="Kudrna D."/>
            <person name="Lee S."/>
            <person name="Talag J."/>
            <person name="Welchert J."/>
            <person name="Wing R.A."/>
        </authorList>
    </citation>
    <scope>NUCLEOTIDE SEQUENCE [LARGE SCALE GENOMIC DNA]</scope>
</reference>
<reference evidence="1" key="1">
    <citation type="submission" date="2015-04" db="UniProtKB">
        <authorList>
            <consortium name="EnsemblPlants"/>
        </authorList>
    </citation>
    <scope>IDENTIFICATION</scope>
</reference>
<keyword evidence="2" id="KW-1185">Reference proteome</keyword>
<sequence>MLAAVCRRRVLRSRYYAMRTCEAEARAETSEEGEASALEAGQCFLMANGLTRERGRAPPISDLYSPYVKSCTHDFITTSLVLPHSITIDDIQLLSREARSSITWLRIHNSVDLRGEEILQR</sequence>
<proteinExistence type="predicted"/>
<protein>
    <submittedName>
        <fullName evidence="1">Uncharacterized protein</fullName>
    </submittedName>
</protein>
<evidence type="ECO:0000313" key="1">
    <source>
        <dbReference type="EnsemblPlants" id="OPUNC04G00640.1"/>
    </source>
</evidence>
<organism evidence="1">
    <name type="scientific">Oryza punctata</name>
    <name type="common">Red rice</name>
    <dbReference type="NCBI Taxonomy" id="4537"/>
    <lineage>
        <taxon>Eukaryota</taxon>
        <taxon>Viridiplantae</taxon>
        <taxon>Streptophyta</taxon>
        <taxon>Embryophyta</taxon>
        <taxon>Tracheophyta</taxon>
        <taxon>Spermatophyta</taxon>
        <taxon>Magnoliopsida</taxon>
        <taxon>Liliopsida</taxon>
        <taxon>Poales</taxon>
        <taxon>Poaceae</taxon>
        <taxon>BOP clade</taxon>
        <taxon>Oryzoideae</taxon>
        <taxon>Oryzeae</taxon>
        <taxon>Oryzinae</taxon>
        <taxon>Oryza</taxon>
    </lineage>
</organism>
<dbReference type="Gramene" id="OPUNC04G00640.1">
    <property type="protein sequence ID" value="OPUNC04G00640.1"/>
    <property type="gene ID" value="OPUNC04G00640"/>
</dbReference>
<accession>A0A0E0KM61</accession>
<evidence type="ECO:0000313" key="2">
    <source>
        <dbReference type="Proteomes" id="UP000026962"/>
    </source>
</evidence>